<dbReference type="AlphaFoldDB" id="A0A1E3XBX1"/>
<evidence type="ECO:0008006" key="3">
    <source>
        <dbReference type="Google" id="ProtNLM"/>
    </source>
</evidence>
<sequence>MYSKEALSDIFQRVLQFEVQAKQLYDDCIKKLEDKNTIDILQSISNEEKGHIELTKRLMELIKE</sequence>
<comment type="caution">
    <text evidence="1">The sequence shown here is derived from an EMBL/GenBank/DDBJ whole genome shotgun (WGS) entry which is preliminary data.</text>
</comment>
<evidence type="ECO:0000313" key="2">
    <source>
        <dbReference type="Proteomes" id="UP000094056"/>
    </source>
</evidence>
<reference evidence="1 2" key="1">
    <citation type="submission" date="2016-07" db="EMBL/GenBank/DDBJ databases">
        <title>Draft genome of Scalindua rubra, obtained from a brine-seawater interface in the Red Sea, sheds light on salt adaptation in anammox bacteria.</title>
        <authorList>
            <person name="Speth D.R."/>
            <person name="Lagkouvardos I."/>
            <person name="Wang Y."/>
            <person name="Qian P.-Y."/>
            <person name="Dutilh B.E."/>
            <person name="Jetten M.S."/>
        </authorList>
    </citation>
    <scope>NUCLEOTIDE SEQUENCE [LARGE SCALE GENOMIC DNA]</scope>
    <source>
        <strain evidence="1">BSI-1</strain>
    </source>
</reference>
<evidence type="ECO:0000313" key="1">
    <source>
        <dbReference type="EMBL" id="ODS33116.1"/>
    </source>
</evidence>
<name>A0A1E3XBX1_9BACT</name>
<dbReference type="Proteomes" id="UP000094056">
    <property type="component" value="Unassembled WGS sequence"/>
</dbReference>
<gene>
    <name evidence="1" type="ORF">SCARUB_01740</name>
</gene>
<dbReference type="InterPro" id="IPR012347">
    <property type="entry name" value="Ferritin-like"/>
</dbReference>
<accession>A0A1E3XBX1</accession>
<dbReference type="InterPro" id="IPR009078">
    <property type="entry name" value="Ferritin-like_SF"/>
</dbReference>
<dbReference type="Gene3D" id="1.20.1260.10">
    <property type="match status" value="1"/>
</dbReference>
<organism evidence="1 2">
    <name type="scientific">Candidatus Scalindua rubra</name>
    <dbReference type="NCBI Taxonomy" id="1872076"/>
    <lineage>
        <taxon>Bacteria</taxon>
        <taxon>Pseudomonadati</taxon>
        <taxon>Planctomycetota</taxon>
        <taxon>Candidatus Brocadiia</taxon>
        <taxon>Candidatus Brocadiales</taxon>
        <taxon>Candidatus Scalinduaceae</taxon>
        <taxon>Candidatus Scalindua</taxon>
    </lineage>
</organism>
<proteinExistence type="predicted"/>
<dbReference type="EMBL" id="MAYW01000037">
    <property type="protein sequence ID" value="ODS33116.1"/>
    <property type="molecule type" value="Genomic_DNA"/>
</dbReference>
<dbReference type="SUPFAM" id="SSF47240">
    <property type="entry name" value="Ferritin-like"/>
    <property type="match status" value="1"/>
</dbReference>
<protein>
    <recommendedName>
        <fullName evidence="3">Rubrerythrin diiron-binding domain-containing protein</fullName>
    </recommendedName>
</protein>